<accession>A0AAN6Y3S2</accession>
<proteinExistence type="predicted"/>
<feature type="region of interest" description="Disordered" evidence="1">
    <location>
        <begin position="517"/>
        <end position="556"/>
    </location>
</feature>
<feature type="compositionally biased region" description="Basic and acidic residues" evidence="1">
    <location>
        <begin position="351"/>
        <end position="366"/>
    </location>
</feature>
<reference evidence="2" key="1">
    <citation type="journal article" date="2023" name="Mol. Phylogenet. Evol.">
        <title>Genome-scale phylogeny and comparative genomics of the fungal order Sordariales.</title>
        <authorList>
            <person name="Hensen N."/>
            <person name="Bonometti L."/>
            <person name="Westerberg I."/>
            <person name="Brannstrom I.O."/>
            <person name="Guillou S."/>
            <person name="Cros-Aarteil S."/>
            <person name="Calhoun S."/>
            <person name="Haridas S."/>
            <person name="Kuo A."/>
            <person name="Mondo S."/>
            <person name="Pangilinan J."/>
            <person name="Riley R."/>
            <person name="LaButti K."/>
            <person name="Andreopoulos B."/>
            <person name="Lipzen A."/>
            <person name="Chen C."/>
            <person name="Yan M."/>
            <person name="Daum C."/>
            <person name="Ng V."/>
            <person name="Clum A."/>
            <person name="Steindorff A."/>
            <person name="Ohm R.A."/>
            <person name="Martin F."/>
            <person name="Silar P."/>
            <person name="Natvig D.O."/>
            <person name="Lalanne C."/>
            <person name="Gautier V."/>
            <person name="Ament-Velasquez S.L."/>
            <person name="Kruys A."/>
            <person name="Hutchinson M.I."/>
            <person name="Powell A.J."/>
            <person name="Barry K."/>
            <person name="Miller A.N."/>
            <person name="Grigoriev I.V."/>
            <person name="Debuchy R."/>
            <person name="Gladieux P."/>
            <person name="Hiltunen Thoren M."/>
            <person name="Johannesson H."/>
        </authorList>
    </citation>
    <scope>NUCLEOTIDE SEQUENCE</scope>
    <source>
        <strain evidence="2">PSN293</strain>
    </source>
</reference>
<feature type="region of interest" description="Disordered" evidence="1">
    <location>
        <begin position="31"/>
        <end position="153"/>
    </location>
</feature>
<feature type="region of interest" description="Disordered" evidence="1">
    <location>
        <begin position="299"/>
        <end position="320"/>
    </location>
</feature>
<dbReference type="Proteomes" id="UP001301769">
    <property type="component" value="Unassembled WGS sequence"/>
</dbReference>
<reference evidence="2" key="2">
    <citation type="submission" date="2023-05" db="EMBL/GenBank/DDBJ databases">
        <authorList>
            <consortium name="Lawrence Berkeley National Laboratory"/>
            <person name="Steindorff A."/>
            <person name="Hensen N."/>
            <person name="Bonometti L."/>
            <person name="Westerberg I."/>
            <person name="Brannstrom I.O."/>
            <person name="Guillou S."/>
            <person name="Cros-Aarteil S."/>
            <person name="Calhoun S."/>
            <person name="Haridas S."/>
            <person name="Kuo A."/>
            <person name="Mondo S."/>
            <person name="Pangilinan J."/>
            <person name="Riley R."/>
            <person name="Labutti K."/>
            <person name="Andreopoulos B."/>
            <person name="Lipzen A."/>
            <person name="Chen C."/>
            <person name="Yanf M."/>
            <person name="Daum C."/>
            <person name="Ng V."/>
            <person name="Clum A."/>
            <person name="Ohm R."/>
            <person name="Martin F."/>
            <person name="Silar P."/>
            <person name="Natvig D."/>
            <person name="Lalanne C."/>
            <person name="Gautier V."/>
            <person name="Ament-Velasquez S.L."/>
            <person name="Kruys A."/>
            <person name="Hutchinson M.I."/>
            <person name="Powell A.J."/>
            <person name="Barry K."/>
            <person name="Miller A.N."/>
            <person name="Grigoriev I.V."/>
            <person name="Debuchy R."/>
            <person name="Gladieux P."/>
            <person name="Thoren M.H."/>
            <person name="Johannesson H."/>
        </authorList>
    </citation>
    <scope>NUCLEOTIDE SEQUENCE</scope>
    <source>
        <strain evidence="2">PSN293</strain>
    </source>
</reference>
<keyword evidence="3" id="KW-1185">Reference proteome</keyword>
<dbReference type="AlphaFoldDB" id="A0AAN6Y3S2"/>
<organism evidence="2 3">
    <name type="scientific">Rhypophila decipiens</name>
    <dbReference type="NCBI Taxonomy" id="261697"/>
    <lineage>
        <taxon>Eukaryota</taxon>
        <taxon>Fungi</taxon>
        <taxon>Dikarya</taxon>
        <taxon>Ascomycota</taxon>
        <taxon>Pezizomycotina</taxon>
        <taxon>Sordariomycetes</taxon>
        <taxon>Sordariomycetidae</taxon>
        <taxon>Sordariales</taxon>
        <taxon>Naviculisporaceae</taxon>
        <taxon>Rhypophila</taxon>
    </lineage>
</organism>
<evidence type="ECO:0000256" key="1">
    <source>
        <dbReference type="SAM" id="MobiDB-lite"/>
    </source>
</evidence>
<feature type="region of interest" description="Disordered" evidence="1">
    <location>
        <begin position="175"/>
        <end position="257"/>
    </location>
</feature>
<comment type="caution">
    <text evidence="2">The sequence shown here is derived from an EMBL/GenBank/DDBJ whole genome shotgun (WGS) entry which is preliminary data.</text>
</comment>
<name>A0AAN6Y3S2_9PEZI</name>
<gene>
    <name evidence="2" type="ORF">QBC37DRAFT_430078</name>
</gene>
<feature type="compositionally biased region" description="Polar residues" evidence="1">
    <location>
        <begin position="533"/>
        <end position="547"/>
    </location>
</feature>
<feature type="compositionally biased region" description="Polar residues" evidence="1">
    <location>
        <begin position="99"/>
        <end position="111"/>
    </location>
</feature>
<feature type="non-terminal residue" evidence="2">
    <location>
        <position position="1"/>
    </location>
</feature>
<sequence>RKKLKKRAPFGYSEPNYVSYDLSNLMGNHHSIEAVPRPTRPPRPSTTDLPDLPGLPIYKTFGGATEIKPGPATTLSDEPPPPFQEQQPSESATAWVLAQSDSTPVPTSASRPSHVERRTHSSVRSTGRREAGLDRPPVPQRPPQYDRASRLAESYQSLLPDFDSLDYPESHTALCRQKSDLRHGGSNREQWRYKHNPRNSGRFSPPPQVHTLRHTSPRPGTAPGPAIGSWQPASGFDMTGYPPRAGTHGLGASGDAHSILTDSSATAVESDVSPVDSRFSTGSEMVFPTHGARQQAQMKTTDAWDPNPNIRPGESYNTGKRTVTTTISMGSLNLYSNNHLASFDNAGSSTSDKDTTGDEDLKGTGKRERKPGGRITSSDYVGLQICSELLTDELLKTFFRRHPTEKHAKASKLQVLLLIEAYEAMLDNCRKELLHVPLPERSAGVGEGADERECVQRRRHIRDAVRILDHWLDSLYVIYDDTFGDLPGGGDEEERGGLEEVSSTVTVKGQDGIVKESTVPESQGGNVPGTKQYWASSRGGTNTSATGTHDGVQQVV</sequence>
<feature type="region of interest" description="Disordered" evidence="1">
    <location>
        <begin position="344"/>
        <end position="375"/>
    </location>
</feature>
<evidence type="ECO:0000313" key="3">
    <source>
        <dbReference type="Proteomes" id="UP001301769"/>
    </source>
</evidence>
<evidence type="ECO:0000313" key="2">
    <source>
        <dbReference type="EMBL" id="KAK4209597.1"/>
    </source>
</evidence>
<protein>
    <submittedName>
        <fullName evidence="2">Uncharacterized protein</fullName>
    </submittedName>
</protein>
<dbReference type="EMBL" id="MU858199">
    <property type="protein sequence ID" value="KAK4209597.1"/>
    <property type="molecule type" value="Genomic_DNA"/>
</dbReference>